<dbReference type="RefSeq" id="WP_116156976.1">
    <property type="nucleotide sequence ID" value="NZ_JACHJY010000002.1"/>
</dbReference>
<dbReference type="InterPro" id="IPR005149">
    <property type="entry name" value="Tscrpt_reg_PadR_N"/>
</dbReference>
<dbReference type="PANTHER" id="PTHR43252:SF6">
    <property type="entry name" value="NEGATIVE TRANSCRIPTION REGULATOR PADR"/>
    <property type="match status" value="1"/>
</dbReference>
<dbReference type="GO" id="GO:0003677">
    <property type="term" value="F:DNA binding"/>
    <property type="evidence" value="ECO:0007669"/>
    <property type="project" value="UniProtKB-KW"/>
</dbReference>
<dbReference type="PANTHER" id="PTHR43252">
    <property type="entry name" value="TRANSCRIPTIONAL REGULATOR YQJI"/>
    <property type="match status" value="1"/>
</dbReference>
<dbReference type="InterPro" id="IPR036390">
    <property type="entry name" value="WH_DNA-bd_sf"/>
</dbReference>
<proteinExistence type="predicted"/>
<dbReference type="SUPFAM" id="SSF46785">
    <property type="entry name" value="Winged helix' DNA-binding domain"/>
    <property type="match status" value="1"/>
</dbReference>
<dbReference type="InterPro" id="IPR036388">
    <property type="entry name" value="WH-like_DNA-bd_sf"/>
</dbReference>
<sequence length="189" mass="21969">MYLDSLILGLLSLTRFSGYDLRQWMDGRLRYIGYQVQGPQIYRRLAKLVERGWIEFEVDPRDGGPDAKVYSLTEEGREALWEWARSPYQPSPRLADPDFVLRFLFAGLLDRDLAISVVRTELEYRLNDASPTGTLDEVSADFRPQLPEIDPAWARQLFISAHEYGFSQHASYITWLQLTLARLQNHRTT</sequence>
<evidence type="ECO:0000313" key="3">
    <source>
        <dbReference type="Proteomes" id="UP000582643"/>
    </source>
</evidence>
<dbReference type="Pfam" id="PF03551">
    <property type="entry name" value="PadR"/>
    <property type="match status" value="1"/>
</dbReference>
<dbReference type="AlphaFoldDB" id="A0A7W7TX35"/>
<accession>A0A7W7TX35</accession>
<gene>
    <name evidence="2" type="ORF">GGE06_001877</name>
</gene>
<feature type="domain" description="Transcription regulator PadR N-terminal" evidence="1">
    <location>
        <begin position="7"/>
        <end position="80"/>
    </location>
</feature>
<protein>
    <submittedName>
        <fullName evidence="2">DNA-binding PadR family transcriptional regulator</fullName>
    </submittedName>
</protein>
<keyword evidence="3" id="KW-1185">Reference proteome</keyword>
<reference evidence="2 3" key="1">
    <citation type="submission" date="2020-08" db="EMBL/GenBank/DDBJ databases">
        <title>Genomic Encyclopedia of Type Strains, Phase III (KMG-III): the genomes of soil and plant-associated and newly described type strains.</title>
        <authorList>
            <person name="Whitman W."/>
        </authorList>
    </citation>
    <scope>NUCLEOTIDE SEQUENCE [LARGE SCALE GENOMIC DNA]</scope>
    <source>
        <strain evidence="2 3">SFB5A</strain>
    </source>
</reference>
<organism evidence="2 3">
    <name type="scientific">Streptomyces nymphaeiformis</name>
    <dbReference type="NCBI Taxonomy" id="2663842"/>
    <lineage>
        <taxon>Bacteria</taxon>
        <taxon>Bacillati</taxon>
        <taxon>Actinomycetota</taxon>
        <taxon>Actinomycetes</taxon>
        <taxon>Kitasatosporales</taxon>
        <taxon>Streptomycetaceae</taxon>
        <taxon>Streptomyces</taxon>
    </lineage>
</organism>
<comment type="caution">
    <text evidence="2">The sequence shown here is derived from an EMBL/GenBank/DDBJ whole genome shotgun (WGS) entry which is preliminary data.</text>
</comment>
<evidence type="ECO:0000259" key="1">
    <source>
        <dbReference type="Pfam" id="PF03551"/>
    </source>
</evidence>
<name>A0A7W7TX35_9ACTN</name>
<dbReference type="Gene3D" id="1.10.10.10">
    <property type="entry name" value="Winged helix-like DNA-binding domain superfamily/Winged helix DNA-binding domain"/>
    <property type="match status" value="1"/>
</dbReference>
<evidence type="ECO:0000313" key="2">
    <source>
        <dbReference type="EMBL" id="MBB4980969.1"/>
    </source>
</evidence>
<dbReference type="EMBL" id="JACHJY010000002">
    <property type="protein sequence ID" value="MBB4980969.1"/>
    <property type="molecule type" value="Genomic_DNA"/>
</dbReference>
<dbReference type="Proteomes" id="UP000582643">
    <property type="component" value="Unassembled WGS sequence"/>
</dbReference>
<keyword evidence="2" id="KW-0238">DNA-binding</keyword>